<comment type="caution">
    <text evidence="9">The sequence shown here is derived from an EMBL/GenBank/DDBJ whole genome shotgun (WGS) entry which is preliminary data.</text>
</comment>
<evidence type="ECO:0000256" key="2">
    <source>
        <dbReference type="ARBA" id="ARBA00009256"/>
    </source>
</evidence>
<comment type="function">
    <text evidence="8">Catalyzes the condensation of pantoate with beta-alanine in an ATP-dependent reaction via a pantoyl-adenylate intermediate.</text>
</comment>
<evidence type="ECO:0000256" key="4">
    <source>
        <dbReference type="ARBA" id="ARBA00022655"/>
    </source>
</evidence>
<dbReference type="InterPro" id="IPR004821">
    <property type="entry name" value="Cyt_trans-like"/>
</dbReference>
<feature type="binding site" evidence="8">
    <location>
        <position position="178"/>
    </location>
    <ligand>
        <name>ATP</name>
        <dbReference type="ChEBI" id="CHEBI:30616"/>
    </ligand>
</feature>
<evidence type="ECO:0000256" key="5">
    <source>
        <dbReference type="ARBA" id="ARBA00022741"/>
    </source>
</evidence>
<dbReference type="EMBL" id="NDXW01000001">
    <property type="protein sequence ID" value="RDH46021.1"/>
    <property type="molecule type" value="Genomic_DNA"/>
</dbReference>
<evidence type="ECO:0000313" key="10">
    <source>
        <dbReference type="Proteomes" id="UP000257039"/>
    </source>
</evidence>
<evidence type="ECO:0000256" key="7">
    <source>
        <dbReference type="ARBA" id="ARBA00048258"/>
    </source>
</evidence>
<dbReference type="GO" id="GO:0005524">
    <property type="term" value="F:ATP binding"/>
    <property type="evidence" value="ECO:0007669"/>
    <property type="project" value="UniProtKB-KW"/>
</dbReference>
<evidence type="ECO:0000256" key="1">
    <source>
        <dbReference type="ARBA" id="ARBA00004990"/>
    </source>
</evidence>
<dbReference type="AlphaFoldDB" id="A0A4V1IP52"/>
<keyword evidence="3 8" id="KW-0436">Ligase</keyword>
<feature type="binding site" evidence="8">
    <location>
        <begin position="30"/>
        <end position="37"/>
    </location>
    <ligand>
        <name>ATP</name>
        <dbReference type="ChEBI" id="CHEBI:30616"/>
    </ligand>
</feature>
<dbReference type="InterPro" id="IPR042176">
    <property type="entry name" value="Pantoate_ligase_C"/>
</dbReference>
<dbReference type="InterPro" id="IPR003721">
    <property type="entry name" value="Pantoate_ligase"/>
</dbReference>
<keyword evidence="10" id="KW-1185">Reference proteome</keyword>
<comment type="similarity">
    <text evidence="2 8">Belongs to the pantothenate synthetase family.</text>
</comment>
<keyword evidence="6 8" id="KW-0067">ATP-binding</keyword>
<evidence type="ECO:0000313" key="9">
    <source>
        <dbReference type="EMBL" id="RDH46021.1"/>
    </source>
</evidence>
<dbReference type="CDD" id="cd00560">
    <property type="entry name" value="PanC"/>
    <property type="match status" value="1"/>
</dbReference>
<sequence length="282" mass="30776">MKTVHSIQAIRDFVLAAKADGKKVAFVPTMGNLHAGHLSLVHKAQEQADIVIVSIYVNPLQFGASEDLESYPRTLAEDQAQLKNEKVDLLFAPSTEEIYPEGMDHHTAVAVDSLSNMHCGKSRPGHFTGVATVVCKLFNIVQPDIAVFGIKDFQQLAVIRKMVDDLYIPIKIVGADIARDERGLALSSRNGYLTQDELTIAPKLYATLCKVKDAIQAGTPFDIILKDATANLARAGFKPDYIDICNQHSLLPASSKDKELVVLAAAYLGKARLIDNIVINLN</sequence>
<comment type="pathway">
    <text evidence="1 8">Cofactor biosynthesis; (R)-pantothenate biosynthesis; (R)-pantothenate from (R)-pantoate and beta-alanine: step 1/1.</text>
</comment>
<gene>
    <name evidence="8" type="primary">panC</name>
    <name evidence="9" type="ORF">B9G39_22630</name>
</gene>
<dbReference type="PANTHER" id="PTHR21299:SF1">
    <property type="entry name" value="PANTOATE--BETA-ALANINE LIGASE"/>
    <property type="match status" value="1"/>
</dbReference>
<keyword evidence="4 8" id="KW-0566">Pantothenate biosynthesis</keyword>
<reference evidence="9 10" key="1">
    <citation type="submission" date="2017-04" db="EMBL/GenBank/DDBJ databases">
        <title>Draft genome sequence of Zooshikella ganghwensis VG4 isolated from Red Sea sediments.</title>
        <authorList>
            <person name="Rehman Z."/>
            <person name="Alam I."/>
            <person name="Kamau A."/>
            <person name="Bajic V."/>
            <person name="Leiknes T."/>
        </authorList>
    </citation>
    <scope>NUCLEOTIDE SEQUENCE [LARGE SCALE GENOMIC DNA]</scope>
    <source>
        <strain evidence="9 10">VG4</strain>
    </source>
</reference>
<evidence type="ECO:0000256" key="8">
    <source>
        <dbReference type="HAMAP-Rule" id="MF_00158"/>
    </source>
</evidence>
<dbReference type="InterPro" id="IPR014729">
    <property type="entry name" value="Rossmann-like_a/b/a_fold"/>
</dbReference>
<dbReference type="UniPathway" id="UPA00028">
    <property type="reaction ID" value="UER00005"/>
</dbReference>
<dbReference type="FunFam" id="3.40.50.620:FF:000013">
    <property type="entry name" value="Pantothenate synthetase"/>
    <property type="match status" value="1"/>
</dbReference>
<protein>
    <recommendedName>
        <fullName evidence="8">Pantothenate synthetase</fullName>
        <shortName evidence="8">PS</shortName>
        <ecNumber evidence="8">6.3.2.1</ecNumber>
    </recommendedName>
    <alternativeName>
        <fullName evidence="8">Pantoate--beta-alanine ligase</fullName>
    </alternativeName>
    <alternativeName>
        <fullName evidence="8">Pantoate-activating enzyme</fullName>
    </alternativeName>
</protein>
<dbReference type="Gene3D" id="3.40.50.620">
    <property type="entry name" value="HUPs"/>
    <property type="match status" value="1"/>
</dbReference>
<organism evidence="9 10">
    <name type="scientific">Zooshikella ganghwensis</name>
    <dbReference type="NCBI Taxonomy" id="202772"/>
    <lineage>
        <taxon>Bacteria</taxon>
        <taxon>Pseudomonadati</taxon>
        <taxon>Pseudomonadota</taxon>
        <taxon>Gammaproteobacteria</taxon>
        <taxon>Oceanospirillales</taxon>
        <taxon>Zooshikellaceae</taxon>
        <taxon>Zooshikella</taxon>
    </lineage>
</organism>
<comment type="subunit">
    <text evidence="8">Homodimer.</text>
</comment>
<evidence type="ECO:0000256" key="3">
    <source>
        <dbReference type="ARBA" id="ARBA00022598"/>
    </source>
</evidence>
<dbReference type="Proteomes" id="UP000257039">
    <property type="component" value="Unassembled WGS sequence"/>
</dbReference>
<feature type="binding site" evidence="8">
    <location>
        <position position="61"/>
    </location>
    <ligand>
        <name>(R)-pantoate</name>
        <dbReference type="ChEBI" id="CHEBI:15980"/>
    </ligand>
</feature>
<dbReference type="SUPFAM" id="SSF52374">
    <property type="entry name" value="Nucleotidylyl transferase"/>
    <property type="match status" value="1"/>
</dbReference>
<evidence type="ECO:0000256" key="6">
    <source>
        <dbReference type="ARBA" id="ARBA00022840"/>
    </source>
</evidence>
<accession>A0A4V1IP52</accession>
<dbReference type="Gene3D" id="3.30.1300.10">
    <property type="entry name" value="Pantoate-beta-alanine ligase, C-terminal domain"/>
    <property type="match status" value="1"/>
</dbReference>
<keyword evidence="8" id="KW-0963">Cytoplasm</keyword>
<dbReference type="Pfam" id="PF02569">
    <property type="entry name" value="Pantoate_ligase"/>
    <property type="match status" value="1"/>
</dbReference>
<dbReference type="NCBIfam" id="TIGR00125">
    <property type="entry name" value="cyt_tran_rel"/>
    <property type="match status" value="1"/>
</dbReference>
<dbReference type="GO" id="GO:0004592">
    <property type="term" value="F:pantoate-beta-alanine ligase activity"/>
    <property type="evidence" value="ECO:0007669"/>
    <property type="project" value="UniProtKB-UniRule"/>
</dbReference>
<comment type="subcellular location">
    <subcellularLocation>
        <location evidence="8">Cytoplasm</location>
    </subcellularLocation>
</comment>
<keyword evidence="5 8" id="KW-0547">Nucleotide-binding</keyword>
<dbReference type="NCBIfam" id="TIGR00018">
    <property type="entry name" value="panC"/>
    <property type="match status" value="1"/>
</dbReference>
<dbReference type="PANTHER" id="PTHR21299">
    <property type="entry name" value="CYTIDYLATE KINASE/PANTOATE-BETA-ALANINE LIGASE"/>
    <property type="match status" value="1"/>
</dbReference>
<proteinExistence type="inferred from homology"/>
<comment type="miscellaneous">
    <text evidence="8">The reaction proceeds by a bi uni uni bi ping pong mechanism.</text>
</comment>
<dbReference type="RefSeq" id="WP_094788853.1">
    <property type="nucleotide sequence ID" value="NZ_NDXW01000001.1"/>
</dbReference>
<feature type="active site" description="Proton donor" evidence="8">
    <location>
        <position position="37"/>
    </location>
</feature>
<dbReference type="GO" id="GO:0015940">
    <property type="term" value="P:pantothenate biosynthetic process"/>
    <property type="evidence" value="ECO:0007669"/>
    <property type="project" value="UniProtKB-UniRule"/>
</dbReference>
<name>A0A4V1IP52_9GAMM</name>
<dbReference type="HAMAP" id="MF_00158">
    <property type="entry name" value="PanC"/>
    <property type="match status" value="1"/>
</dbReference>
<feature type="binding site" evidence="8">
    <location>
        <position position="155"/>
    </location>
    <ligand>
        <name>(R)-pantoate</name>
        <dbReference type="ChEBI" id="CHEBI:15980"/>
    </ligand>
</feature>
<feature type="binding site" evidence="8">
    <location>
        <position position="61"/>
    </location>
    <ligand>
        <name>beta-alanine</name>
        <dbReference type="ChEBI" id="CHEBI:57966"/>
    </ligand>
</feature>
<dbReference type="GO" id="GO:0005829">
    <property type="term" value="C:cytosol"/>
    <property type="evidence" value="ECO:0007669"/>
    <property type="project" value="TreeGrafter"/>
</dbReference>
<comment type="catalytic activity">
    <reaction evidence="7 8">
        <text>(R)-pantoate + beta-alanine + ATP = (R)-pantothenate + AMP + diphosphate + H(+)</text>
        <dbReference type="Rhea" id="RHEA:10912"/>
        <dbReference type="ChEBI" id="CHEBI:15378"/>
        <dbReference type="ChEBI" id="CHEBI:15980"/>
        <dbReference type="ChEBI" id="CHEBI:29032"/>
        <dbReference type="ChEBI" id="CHEBI:30616"/>
        <dbReference type="ChEBI" id="CHEBI:33019"/>
        <dbReference type="ChEBI" id="CHEBI:57966"/>
        <dbReference type="ChEBI" id="CHEBI:456215"/>
        <dbReference type="EC" id="6.3.2.1"/>
    </reaction>
</comment>
<dbReference type="EC" id="6.3.2.1" evidence="8"/>
<feature type="binding site" evidence="8">
    <location>
        <begin position="149"/>
        <end position="152"/>
    </location>
    <ligand>
        <name>ATP</name>
        <dbReference type="ChEBI" id="CHEBI:30616"/>
    </ligand>
</feature>
<feature type="binding site" evidence="8">
    <location>
        <begin position="186"/>
        <end position="189"/>
    </location>
    <ligand>
        <name>ATP</name>
        <dbReference type="ChEBI" id="CHEBI:30616"/>
    </ligand>
</feature>